<gene>
    <name evidence="3" type="primary">ABSGL_09236.1 scaffold 10873</name>
</gene>
<dbReference type="Proteomes" id="UP000078561">
    <property type="component" value="Unassembled WGS sequence"/>
</dbReference>
<keyword evidence="4" id="KW-1185">Reference proteome</keyword>
<protein>
    <submittedName>
        <fullName evidence="3">Uncharacterized protein</fullName>
    </submittedName>
</protein>
<proteinExistence type="inferred from homology"/>
<dbReference type="InParanoid" id="A0A168Q2Q9"/>
<dbReference type="STRING" id="4829.A0A168Q2Q9"/>
<feature type="transmembrane region" description="Helical" evidence="2">
    <location>
        <begin position="20"/>
        <end position="38"/>
    </location>
</feature>
<dbReference type="Pfam" id="PF03452">
    <property type="entry name" value="Anp1"/>
    <property type="match status" value="1"/>
</dbReference>
<keyword evidence="2" id="KW-0472">Membrane</keyword>
<dbReference type="OMA" id="TRANRHI"/>
<dbReference type="OrthoDB" id="2405412at2759"/>
<dbReference type="GO" id="GO:0000009">
    <property type="term" value="F:alpha-1,6-mannosyltransferase activity"/>
    <property type="evidence" value="ECO:0007669"/>
    <property type="project" value="TreeGrafter"/>
</dbReference>
<comment type="similarity">
    <text evidence="1">Belongs to the ANP1/MMN9/VAN1 family.</text>
</comment>
<evidence type="ECO:0000313" key="4">
    <source>
        <dbReference type="Proteomes" id="UP000078561"/>
    </source>
</evidence>
<dbReference type="AlphaFoldDB" id="A0A168Q2Q9"/>
<dbReference type="PANTHER" id="PTHR43083:SF6">
    <property type="entry name" value="MANNAN POLYMERASE COMPLEXES SUBUNIT MNN9"/>
    <property type="match status" value="1"/>
</dbReference>
<keyword evidence="2" id="KW-1133">Transmembrane helix</keyword>
<organism evidence="3">
    <name type="scientific">Absidia glauca</name>
    <name type="common">Pin mould</name>
    <dbReference type="NCBI Taxonomy" id="4829"/>
    <lineage>
        <taxon>Eukaryota</taxon>
        <taxon>Fungi</taxon>
        <taxon>Fungi incertae sedis</taxon>
        <taxon>Mucoromycota</taxon>
        <taxon>Mucoromycotina</taxon>
        <taxon>Mucoromycetes</taxon>
        <taxon>Mucorales</taxon>
        <taxon>Cunninghamellaceae</taxon>
        <taxon>Absidia</taxon>
    </lineage>
</organism>
<evidence type="ECO:0000256" key="2">
    <source>
        <dbReference type="SAM" id="Phobius"/>
    </source>
</evidence>
<evidence type="ECO:0000313" key="3">
    <source>
        <dbReference type="EMBL" id="SAM03407.1"/>
    </source>
</evidence>
<dbReference type="InterPro" id="IPR052086">
    <property type="entry name" value="Mannan_Polymerase_Subunit"/>
</dbReference>
<name>A0A168Q2Q9_ABSGL</name>
<dbReference type="PANTHER" id="PTHR43083">
    <property type="entry name" value="MANNAN POLYMERASE II"/>
    <property type="match status" value="1"/>
</dbReference>
<keyword evidence="2" id="KW-0812">Transmembrane</keyword>
<dbReference type="EMBL" id="LT554135">
    <property type="protein sequence ID" value="SAM03407.1"/>
    <property type="molecule type" value="Genomic_DNA"/>
</dbReference>
<dbReference type="Gene3D" id="3.90.550.10">
    <property type="entry name" value="Spore Coat Polysaccharide Biosynthesis Protein SpsA, Chain A"/>
    <property type="match status" value="1"/>
</dbReference>
<accession>A0A168Q2Q9</accession>
<dbReference type="InterPro" id="IPR029044">
    <property type="entry name" value="Nucleotide-diphossugar_trans"/>
</dbReference>
<reference evidence="3" key="1">
    <citation type="submission" date="2016-04" db="EMBL/GenBank/DDBJ databases">
        <authorList>
            <person name="Evans L.H."/>
            <person name="Alamgir A."/>
            <person name="Owens N."/>
            <person name="Weber N.D."/>
            <person name="Virtaneva K."/>
            <person name="Barbian K."/>
            <person name="Babar A."/>
            <person name="Rosenke K."/>
        </authorList>
    </citation>
    <scope>NUCLEOTIDE SEQUENCE [LARGE SCALE GENOMIC DNA]</scope>
    <source>
        <strain evidence="3">CBS 101.48</strain>
    </source>
</reference>
<dbReference type="GO" id="GO:0000032">
    <property type="term" value="P:cell wall mannoprotein biosynthetic process"/>
    <property type="evidence" value="ECO:0007669"/>
    <property type="project" value="TreeGrafter"/>
</dbReference>
<sequence>MAHKEPPSPLLLVRGNNRRVAILVISILSLLAMFFLTFSPHLAIRHCGHGEQQRSMATETMSFSSGNTNDGGVSRRQARFTDLNDLTATSQAARNEEHVLILTPLKNAEAYLPRYFEMVNRLQYPHHLISLGFLVSDTTDRTVQLLQDRADELLNRDPPDDDSSSNNTRYHSVSIFEKDFDFELPEDRRHEFEMQPLRRSFMARARNYLLSAALKDEHAWVLWLDVDVIDYPASILTDLQSIDVDVVVPNCLRQTDENESMGYDKNNWMETQQSLDMQKKLDPDYVLLEGYFEFLTGRYLMVDMPTHLGKLDKVPLDGVGATFTLVKAKVHREGANFPPFAFQHQVETEGFAKMAKAMGFGVYGLPSYLIYHIMNS</sequence>
<dbReference type="SUPFAM" id="SSF53448">
    <property type="entry name" value="Nucleotide-diphospho-sugar transferases"/>
    <property type="match status" value="1"/>
</dbReference>
<dbReference type="GO" id="GO:0006487">
    <property type="term" value="P:protein N-linked glycosylation"/>
    <property type="evidence" value="ECO:0007669"/>
    <property type="project" value="TreeGrafter"/>
</dbReference>
<evidence type="ECO:0000256" key="1">
    <source>
        <dbReference type="ARBA" id="ARBA00037964"/>
    </source>
</evidence>
<dbReference type="FunCoup" id="A0A168Q2Q9">
    <property type="interactions" value="28"/>
</dbReference>
<dbReference type="GO" id="GO:0000136">
    <property type="term" value="C:mannan polymerase complex"/>
    <property type="evidence" value="ECO:0007669"/>
    <property type="project" value="TreeGrafter"/>
</dbReference>